<dbReference type="PANTHER" id="PTHR46293">
    <property type="entry name" value="E3 UBIQUITIN PROTEIN LIGASE DRIP1"/>
    <property type="match status" value="1"/>
</dbReference>
<dbReference type="EnsemblPlants" id="EMT09970">
    <property type="protein sequence ID" value="EMT09970"/>
    <property type="gene ID" value="F775_18275"/>
</dbReference>
<evidence type="ECO:0000256" key="1">
    <source>
        <dbReference type="SAM" id="MobiDB-lite"/>
    </source>
</evidence>
<dbReference type="PANTHER" id="PTHR46293:SF4">
    <property type="entry name" value="OS03G0798200 PROTEIN"/>
    <property type="match status" value="1"/>
</dbReference>
<dbReference type="AlphaFoldDB" id="M8B8J8"/>
<sequence>MAALLICLGDQRRLRCYFVLVGHEPVGAPGRVKIFSEQTEVIRKCISKEFIDKEICYCPTCNIDLGCAPEEKLRKCISKEFIDKEICYCPTRNIDLGSAPEEKLRVDHSLQYVRSKIFPSKRRKVVDQEAISPVESPVKRKERSLSSLTVHGPRVSIQKCLTKRRTKASCLRSLSLYSTLQGSKDATKKVGGWKPLASHIRVGKSKKSLKSGSEEDNRTGIMSGDPEHGAPSNEAKASLLKRLLESKEYPTRKENLVKKTGSKKVFPLKGKKKIFKAKQPRKKRRLRALWFYLVAAFDQKGQPPLPQLPTNFLRIKDVELPASFIQKYLVQKLNLSSEAEVELMCAGKKVDPAITLHDITDCYLDKGPNGWVRSSVGSPATGFITTVFYSRPELPTPPTPPPPPESHHGLSRAPPHA</sequence>
<feature type="region of interest" description="Disordered" evidence="1">
    <location>
        <begin position="391"/>
        <end position="417"/>
    </location>
</feature>
<feature type="region of interest" description="Disordered" evidence="1">
    <location>
        <begin position="204"/>
        <end position="233"/>
    </location>
</feature>
<dbReference type="InterPro" id="IPR044807">
    <property type="entry name" value="DRIP1-like"/>
</dbReference>
<feature type="compositionally biased region" description="Pro residues" evidence="1">
    <location>
        <begin position="394"/>
        <end position="404"/>
    </location>
</feature>
<name>M8B8J8_AEGTA</name>
<organism evidence="2">
    <name type="scientific">Aegilops tauschii</name>
    <name type="common">Tausch's goatgrass</name>
    <name type="synonym">Aegilops squarrosa</name>
    <dbReference type="NCBI Taxonomy" id="37682"/>
    <lineage>
        <taxon>Eukaryota</taxon>
        <taxon>Viridiplantae</taxon>
        <taxon>Streptophyta</taxon>
        <taxon>Embryophyta</taxon>
        <taxon>Tracheophyta</taxon>
        <taxon>Spermatophyta</taxon>
        <taxon>Magnoliopsida</taxon>
        <taxon>Liliopsida</taxon>
        <taxon>Poales</taxon>
        <taxon>Poaceae</taxon>
        <taxon>BOP clade</taxon>
        <taxon>Pooideae</taxon>
        <taxon>Triticodae</taxon>
        <taxon>Triticeae</taxon>
        <taxon>Triticinae</taxon>
        <taxon>Aegilops</taxon>
    </lineage>
</organism>
<protein>
    <submittedName>
        <fullName evidence="2">Uncharacterized protein</fullName>
    </submittedName>
</protein>
<dbReference type="GO" id="GO:0004842">
    <property type="term" value="F:ubiquitin-protein transferase activity"/>
    <property type="evidence" value="ECO:0007669"/>
    <property type="project" value="InterPro"/>
</dbReference>
<dbReference type="Gene3D" id="3.10.20.90">
    <property type="entry name" value="Phosphatidylinositol 3-kinase Catalytic Subunit, Chain A, domain 1"/>
    <property type="match status" value="1"/>
</dbReference>
<proteinExistence type="predicted"/>
<accession>M8B8J8</accession>
<reference evidence="2" key="1">
    <citation type="submission" date="2015-06" db="UniProtKB">
        <authorList>
            <consortium name="EnsemblPlants"/>
        </authorList>
    </citation>
    <scope>IDENTIFICATION</scope>
</reference>
<evidence type="ECO:0000313" key="2">
    <source>
        <dbReference type="EnsemblPlants" id="EMT09970"/>
    </source>
</evidence>